<organism evidence="2 3">
    <name type="scientific">Trichosporon asahii var. asahii (strain ATCC 90039 / CBS 2479 / JCM 2466 / KCTC 7840 / NBRC 103889/ NCYC 2677 / UAMH 7654)</name>
    <name type="common">Yeast</name>
    <dbReference type="NCBI Taxonomy" id="1186058"/>
    <lineage>
        <taxon>Eukaryota</taxon>
        <taxon>Fungi</taxon>
        <taxon>Dikarya</taxon>
        <taxon>Basidiomycota</taxon>
        <taxon>Agaricomycotina</taxon>
        <taxon>Tremellomycetes</taxon>
        <taxon>Trichosporonales</taxon>
        <taxon>Trichosporonaceae</taxon>
        <taxon>Trichosporon</taxon>
    </lineage>
</organism>
<dbReference type="VEuPathDB" id="FungiDB:A1Q1_02225"/>
<evidence type="ECO:0000313" key="2">
    <source>
        <dbReference type="EMBL" id="EJT48759.1"/>
    </source>
</evidence>
<evidence type="ECO:0000313" key="3">
    <source>
        <dbReference type="Proteomes" id="UP000002748"/>
    </source>
</evidence>
<dbReference type="GeneID" id="25985739"/>
<dbReference type="RefSeq" id="XP_014180645.1">
    <property type="nucleotide sequence ID" value="XM_014325170.1"/>
</dbReference>
<feature type="compositionally biased region" description="Low complexity" evidence="1">
    <location>
        <begin position="1"/>
        <end position="19"/>
    </location>
</feature>
<name>J6EVW8_TRIAS</name>
<feature type="region of interest" description="Disordered" evidence="1">
    <location>
        <begin position="1"/>
        <end position="110"/>
    </location>
</feature>
<gene>
    <name evidence="2" type="ORF">A1Q1_02225</name>
</gene>
<dbReference type="KEGG" id="tasa:A1Q1_02225"/>
<accession>J6EVW8</accession>
<feature type="compositionally biased region" description="Low complexity" evidence="1">
    <location>
        <begin position="27"/>
        <end position="48"/>
    </location>
</feature>
<dbReference type="AlphaFoldDB" id="J6EVW8"/>
<sequence length="154" mass="16964">MPKEPSSSSHPSTRSTTNPYPLPLPEPESGSELTKNPDFPAALAAAYQDDADEEGNEADGEAEDVLDEEGDEDLAKEDEVDEEENSEETDKAGDVIVSDDEEDSDTRGRSLQCQESPMCIVFNTALLHMLTLCHYVHMHIFNRLLYGGSVVYVK</sequence>
<dbReference type="EMBL" id="ALBS01000192">
    <property type="protein sequence ID" value="EJT48759.1"/>
    <property type="molecule type" value="Genomic_DNA"/>
</dbReference>
<protein>
    <submittedName>
        <fullName evidence="2">Uncharacterized protein</fullName>
    </submittedName>
</protein>
<dbReference type="HOGENOM" id="CLU_1705500_0_0_1"/>
<feature type="compositionally biased region" description="Acidic residues" evidence="1">
    <location>
        <begin position="49"/>
        <end position="87"/>
    </location>
</feature>
<reference evidence="2 3" key="1">
    <citation type="journal article" date="2012" name="Eukaryot. Cell">
        <title>Draft genome sequence of CBS 2479, the standard type strain of Trichosporon asahii.</title>
        <authorList>
            <person name="Yang R.Y."/>
            <person name="Li H.T."/>
            <person name="Zhu H."/>
            <person name="Zhou G.P."/>
            <person name="Wang M."/>
            <person name="Wang L."/>
        </authorList>
    </citation>
    <scope>NUCLEOTIDE SEQUENCE [LARGE SCALE GENOMIC DNA]</scope>
    <source>
        <strain evidence="3">ATCC 90039 / CBS 2479 / JCM 2466 / KCTC 7840 / NCYC 2677 / UAMH 7654</strain>
    </source>
</reference>
<evidence type="ECO:0000256" key="1">
    <source>
        <dbReference type="SAM" id="MobiDB-lite"/>
    </source>
</evidence>
<proteinExistence type="predicted"/>
<dbReference type="Proteomes" id="UP000002748">
    <property type="component" value="Unassembled WGS sequence"/>
</dbReference>
<comment type="caution">
    <text evidence="2">The sequence shown here is derived from an EMBL/GenBank/DDBJ whole genome shotgun (WGS) entry which is preliminary data.</text>
</comment>